<dbReference type="Pfam" id="PF05930">
    <property type="entry name" value="Phage_AlpA"/>
    <property type="match status" value="1"/>
</dbReference>
<evidence type="ECO:0000313" key="2">
    <source>
        <dbReference type="Proteomes" id="UP000502005"/>
    </source>
</evidence>
<protein>
    <submittedName>
        <fullName evidence="1">Transcriptional regulator</fullName>
    </submittedName>
</protein>
<dbReference type="InterPro" id="IPR052931">
    <property type="entry name" value="Prophage_regulatory_activator"/>
</dbReference>
<organism evidence="1 2">
    <name type="scientific">Pantoea cypripedii</name>
    <name type="common">Pectobacterium cypripedii</name>
    <name type="synonym">Erwinia cypripedii</name>
    <dbReference type="NCBI Taxonomy" id="55209"/>
    <lineage>
        <taxon>Bacteria</taxon>
        <taxon>Pseudomonadati</taxon>
        <taxon>Pseudomonadota</taxon>
        <taxon>Gammaproteobacteria</taxon>
        <taxon>Enterobacterales</taxon>
        <taxon>Erwiniaceae</taxon>
        <taxon>Pantoea</taxon>
    </lineage>
</organism>
<dbReference type="InterPro" id="IPR010260">
    <property type="entry name" value="AlpA"/>
</dbReference>
<proteinExistence type="predicted"/>
<dbReference type="PANTHER" id="PTHR36154">
    <property type="entry name" value="DNA-BINDING TRANSCRIPTIONAL ACTIVATOR ALPA"/>
    <property type="match status" value="1"/>
</dbReference>
<dbReference type="Proteomes" id="UP000502005">
    <property type="component" value="Chromosome"/>
</dbReference>
<dbReference type="EMBL" id="CP024768">
    <property type="protein sequence ID" value="QGY31232.1"/>
    <property type="molecule type" value="Genomic_DNA"/>
</dbReference>
<evidence type="ECO:0000313" key="1">
    <source>
        <dbReference type="EMBL" id="QGY31232.1"/>
    </source>
</evidence>
<dbReference type="PANTHER" id="PTHR36154:SF1">
    <property type="entry name" value="DNA-BINDING TRANSCRIPTIONAL ACTIVATOR ALPA"/>
    <property type="match status" value="1"/>
</dbReference>
<dbReference type="AlphaFoldDB" id="A0A6B9G2Z4"/>
<reference evidence="1 2" key="1">
    <citation type="submission" date="2017-11" db="EMBL/GenBank/DDBJ databases">
        <title>Genome sequence of Pantoea cypripedii NE1.</title>
        <authorList>
            <person name="Nascimento F.X."/>
        </authorList>
    </citation>
    <scope>NUCLEOTIDE SEQUENCE [LARGE SCALE GENOMIC DNA]</scope>
    <source>
        <strain evidence="1 2">NE1</strain>
    </source>
</reference>
<sequence>MMSRHTLIRLRDVMAKTGFKRAWIYNLMSRNEFPQSVKLGIRSVAWVESEIDEWIANKINQRDGVQ</sequence>
<name>A0A6B9G2Z4_PANCY</name>
<dbReference type="Gene3D" id="1.10.238.160">
    <property type="match status" value="1"/>
</dbReference>
<accession>A0A6B9G2Z4</accession>
<gene>
    <name evidence="1" type="ORF">CUN67_05025</name>
</gene>